<dbReference type="VEuPathDB" id="FungiDB:SPRG_02569"/>
<protein>
    <recommendedName>
        <fullName evidence="3">AB hydrolase-1 domain-containing protein</fullName>
    </recommendedName>
</protein>
<dbReference type="InterPro" id="IPR029058">
    <property type="entry name" value="AB_hydrolase_fold"/>
</dbReference>
<name>A0A067D1G7_SAPPC</name>
<sequence>MWKPVVFGVVAILATPLLVLWGAVGWVLTRPPLAAATTSVAAVLALAIAAYVDDATMLFDVPAVLAVVLGLFMTLPKKTLYDWPLLIAFLSFAIARRVCLPTPPTSLPNWITVISCVGLIWGYTTTRKLWVSANLETLTVIEDRLYKAHIMAEYTMLKVGGLGTVHVPYCGEKRDESRLPPLNLVLVHGYAAGNAFWATNLQTLAKHYNVYAVEWLGIGRSDRPDPKFASYDEADAFFVDAIERWRKEMQLDQFVLAGHSMGGIFVTHYAVKYPERVEQLVLISPAGVGYPPKDASEPRSYFFRIVRMGWRAEMTPMAIVRYLGPFGPKLVSWILQRRMSWLPDTSVLKSGILDPALIADYMYHNWALKKSGDVAMNTHLLPGAFGKRALRDDLLPGQIKMPVTFLYGGGSDWMDYNHGQDVVDRLKTTQYASLRKVPLAGHQVFMDNAAAFNTMLIDAITDGLELRSFRTEAY</sequence>
<dbReference type="KEGG" id="spar:SPRG_02569"/>
<keyword evidence="2" id="KW-0472">Membrane</keyword>
<dbReference type="PANTHER" id="PTHR42886:SF29">
    <property type="entry name" value="PUMMELIG, ISOFORM A"/>
    <property type="match status" value="1"/>
</dbReference>
<feature type="transmembrane region" description="Helical" evidence="2">
    <location>
        <begin position="33"/>
        <end position="52"/>
    </location>
</feature>
<dbReference type="GO" id="GO:0006654">
    <property type="term" value="P:phosphatidic acid biosynthetic process"/>
    <property type="evidence" value="ECO:0007669"/>
    <property type="project" value="TreeGrafter"/>
</dbReference>
<dbReference type="EMBL" id="KK583194">
    <property type="protein sequence ID" value="KDO32877.1"/>
    <property type="molecule type" value="Genomic_DNA"/>
</dbReference>
<dbReference type="Pfam" id="PF00561">
    <property type="entry name" value="Abhydrolase_1"/>
    <property type="match status" value="1"/>
</dbReference>
<accession>A0A067D1G7</accession>
<feature type="domain" description="AB hydrolase-1" evidence="3">
    <location>
        <begin position="184"/>
        <end position="448"/>
    </location>
</feature>
<dbReference type="GO" id="GO:0052689">
    <property type="term" value="F:carboxylic ester hydrolase activity"/>
    <property type="evidence" value="ECO:0007669"/>
    <property type="project" value="TreeGrafter"/>
</dbReference>
<dbReference type="PANTHER" id="PTHR42886">
    <property type="entry name" value="RE40534P-RELATED"/>
    <property type="match status" value="1"/>
</dbReference>
<evidence type="ECO:0000259" key="3">
    <source>
        <dbReference type="Pfam" id="PF00561"/>
    </source>
</evidence>
<dbReference type="SUPFAM" id="SSF53474">
    <property type="entry name" value="alpha/beta-Hydrolases"/>
    <property type="match status" value="1"/>
</dbReference>
<gene>
    <name evidence="4" type="ORF">SPRG_02569</name>
</gene>
<dbReference type="AlphaFoldDB" id="A0A067D1G7"/>
<evidence type="ECO:0000256" key="2">
    <source>
        <dbReference type="SAM" id="Phobius"/>
    </source>
</evidence>
<comment type="similarity">
    <text evidence="1">Belongs to the peptidase S33 family. ABHD4/ABHD5 subfamily.</text>
</comment>
<keyword evidence="2" id="KW-0812">Transmembrane</keyword>
<evidence type="ECO:0000313" key="5">
    <source>
        <dbReference type="Proteomes" id="UP000030745"/>
    </source>
</evidence>
<dbReference type="InterPro" id="IPR000073">
    <property type="entry name" value="AB_hydrolase_1"/>
</dbReference>
<dbReference type="GO" id="GO:0042171">
    <property type="term" value="F:lysophosphatidic acid acyltransferase activity"/>
    <property type="evidence" value="ECO:0007669"/>
    <property type="project" value="TreeGrafter"/>
</dbReference>
<keyword evidence="5" id="KW-1185">Reference proteome</keyword>
<feature type="transmembrane region" description="Helical" evidence="2">
    <location>
        <begin position="5"/>
        <end position="27"/>
    </location>
</feature>
<dbReference type="Gene3D" id="3.40.50.1820">
    <property type="entry name" value="alpha/beta hydrolase"/>
    <property type="match status" value="1"/>
</dbReference>
<dbReference type="Proteomes" id="UP000030745">
    <property type="component" value="Unassembled WGS sequence"/>
</dbReference>
<dbReference type="RefSeq" id="XP_012196528.1">
    <property type="nucleotide sequence ID" value="XM_012341138.1"/>
</dbReference>
<evidence type="ECO:0000256" key="1">
    <source>
        <dbReference type="ARBA" id="ARBA00038097"/>
    </source>
</evidence>
<dbReference type="OrthoDB" id="7457040at2759"/>
<keyword evidence="2" id="KW-1133">Transmembrane helix</keyword>
<organism evidence="4 5">
    <name type="scientific">Saprolegnia parasitica (strain CBS 223.65)</name>
    <dbReference type="NCBI Taxonomy" id="695850"/>
    <lineage>
        <taxon>Eukaryota</taxon>
        <taxon>Sar</taxon>
        <taxon>Stramenopiles</taxon>
        <taxon>Oomycota</taxon>
        <taxon>Saprolegniomycetes</taxon>
        <taxon>Saprolegniales</taxon>
        <taxon>Saprolegniaceae</taxon>
        <taxon>Saprolegnia</taxon>
    </lineage>
</organism>
<dbReference type="GO" id="GO:0055088">
    <property type="term" value="P:lipid homeostasis"/>
    <property type="evidence" value="ECO:0007669"/>
    <property type="project" value="TreeGrafter"/>
</dbReference>
<dbReference type="GeneID" id="24125117"/>
<evidence type="ECO:0000313" key="4">
    <source>
        <dbReference type="EMBL" id="KDO32877.1"/>
    </source>
</evidence>
<dbReference type="OMA" id="WMNSEYG"/>
<proteinExistence type="inferred from homology"/>
<reference evidence="4 5" key="1">
    <citation type="journal article" date="2013" name="PLoS Genet.">
        <title>Distinctive expansion of potential virulence genes in the genome of the oomycete fish pathogen Saprolegnia parasitica.</title>
        <authorList>
            <person name="Jiang R.H."/>
            <person name="de Bruijn I."/>
            <person name="Haas B.J."/>
            <person name="Belmonte R."/>
            <person name="Lobach L."/>
            <person name="Christie J."/>
            <person name="van den Ackerveken G."/>
            <person name="Bottin A."/>
            <person name="Bulone V."/>
            <person name="Diaz-Moreno S.M."/>
            <person name="Dumas B."/>
            <person name="Fan L."/>
            <person name="Gaulin E."/>
            <person name="Govers F."/>
            <person name="Grenville-Briggs L.J."/>
            <person name="Horner N.R."/>
            <person name="Levin J.Z."/>
            <person name="Mammella M."/>
            <person name="Meijer H.J."/>
            <person name="Morris P."/>
            <person name="Nusbaum C."/>
            <person name="Oome S."/>
            <person name="Phillips A.J."/>
            <person name="van Rooyen D."/>
            <person name="Rzeszutek E."/>
            <person name="Saraiva M."/>
            <person name="Secombes C.J."/>
            <person name="Seidl M.F."/>
            <person name="Snel B."/>
            <person name="Stassen J.H."/>
            <person name="Sykes S."/>
            <person name="Tripathy S."/>
            <person name="van den Berg H."/>
            <person name="Vega-Arreguin J.C."/>
            <person name="Wawra S."/>
            <person name="Young S.K."/>
            <person name="Zeng Q."/>
            <person name="Dieguez-Uribeondo J."/>
            <person name="Russ C."/>
            <person name="Tyler B.M."/>
            <person name="van West P."/>
        </authorList>
    </citation>
    <scope>NUCLEOTIDE SEQUENCE [LARGE SCALE GENOMIC DNA]</scope>
    <source>
        <strain evidence="4 5">CBS 223.65</strain>
    </source>
</reference>
<dbReference type="STRING" id="695850.A0A067D1G7"/>
<feature type="transmembrane region" description="Helical" evidence="2">
    <location>
        <begin position="57"/>
        <end position="75"/>
    </location>
</feature>
<dbReference type="PRINTS" id="PR00111">
    <property type="entry name" value="ABHYDROLASE"/>
</dbReference>